<accession>A0A1H8VYF5</accession>
<dbReference type="OrthoDB" id="67355at1644055"/>
<evidence type="ECO:0000313" key="2">
    <source>
        <dbReference type="Proteomes" id="UP000199126"/>
    </source>
</evidence>
<dbReference type="EMBL" id="FODV01000021">
    <property type="protein sequence ID" value="SEP20344.1"/>
    <property type="molecule type" value="Genomic_DNA"/>
</dbReference>
<gene>
    <name evidence="1" type="ORF">SAMN04487948_1218</name>
</gene>
<name>A0A1H8VYF5_9EURY</name>
<dbReference type="AlphaFoldDB" id="A0A1H8VYF5"/>
<organism evidence="1 2">
    <name type="scientific">Halogranum amylolyticum</name>
    <dbReference type="NCBI Taxonomy" id="660520"/>
    <lineage>
        <taxon>Archaea</taxon>
        <taxon>Methanobacteriati</taxon>
        <taxon>Methanobacteriota</taxon>
        <taxon>Stenosarchaea group</taxon>
        <taxon>Halobacteria</taxon>
        <taxon>Halobacteriales</taxon>
        <taxon>Haloferacaceae</taxon>
    </lineage>
</organism>
<protein>
    <submittedName>
        <fullName evidence="1">Uncharacterized protein</fullName>
    </submittedName>
</protein>
<proteinExistence type="predicted"/>
<dbReference type="Proteomes" id="UP000199126">
    <property type="component" value="Unassembled WGS sequence"/>
</dbReference>
<sequence length="61" mass="6870">MGLISALRQRMGQWESPDPYHYECTVCERSFENERSTCTDCGGDVERVAGMFDSTAVDPHP</sequence>
<reference evidence="2" key="1">
    <citation type="submission" date="2016-10" db="EMBL/GenBank/DDBJ databases">
        <authorList>
            <person name="Varghese N."/>
            <person name="Submissions S."/>
        </authorList>
    </citation>
    <scope>NUCLEOTIDE SEQUENCE [LARGE SCALE GENOMIC DNA]</scope>
    <source>
        <strain evidence="2">CGMCC 1.10121</strain>
    </source>
</reference>
<evidence type="ECO:0000313" key="1">
    <source>
        <dbReference type="EMBL" id="SEP20344.1"/>
    </source>
</evidence>
<keyword evidence="2" id="KW-1185">Reference proteome</keyword>
<dbReference type="RefSeq" id="WP_089827403.1">
    <property type="nucleotide sequence ID" value="NZ_FODV01000021.1"/>
</dbReference>